<sequence>MKRVLMAIGISVVVGSSLAACTAVASPSVSPSLTSERLSDPELRTLELAEQKLIEKCMAEKGFRYWGSNDLSDEESRSSGYVVDDVEWAQEHGYGGRIQRKVEHARKNDPTIAYAAKLSTAELVRYNTALGGRPEHSAISAELPGGGRIAALR</sequence>
<evidence type="ECO:0008006" key="4">
    <source>
        <dbReference type="Google" id="ProtNLM"/>
    </source>
</evidence>
<gene>
    <name evidence="2" type="ORF">RI138_32110</name>
</gene>
<dbReference type="PROSITE" id="PS51257">
    <property type="entry name" value="PROKAR_LIPOPROTEIN"/>
    <property type="match status" value="1"/>
</dbReference>
<evidence type="ECO:0000313" key="2">
    <source>
        <dbReference type="EMBL" id="WNF31098.1"/>
    </source>
</evidence>
<accession>A0ABY9W4Y4</accession>
<evidence type="ECO:0000256" key="1">
    <source>
        <dbReference type="SAM" id="SignalP"/>
    </source>
</evidence>
<dbReference type="EMBL" id="CP134500">
    <property type="protein sequence ID" value="WNF31098.1"/>
    <property type="molecule type" value="Genomic_DNA"/>
</dbReference>
<keyword evidence="1" id="KW-0732">Signal</keyword>
<name>A0ABY9W4Y4_9ACTN</name>
<evidence type="ECO:0000313" key="3">
    <source>
        <dbReference type="Proteomes" id="UP001303236"/>
    </source>
</evidence>
<protein>
    <recommendedName>
        <fullName evidence="4">Lipoprotein</fullName>
    </recommendedName>
</protein>
<reference evidence="2 3" key="1">
    <citation type="submission" date="2023-09" db="EMBL/GenBank/DDBJ databases">
        <title>Genome completion map analysis of the actinomycetes C11-1.</title>
        <authorList>
            <person name="Qin P."/>
            <person name="Guan P."/>
        </authorList>
    </citation>
    <scope>NUCLEOTIDE SEQUENCE [LARGE SCALE GENOMIC DNA]</scope>
    <source>
        <strain evidence="2 3">C11-1</strain>
    </source>
</reference>
<organism evidence="2 3">
    <name type="scientific">Streptomyces durocortorensis</name>
    <dbReference type="NCBI Taxonomy" id="2811104"/>
    <lineage>
        <taxon>Bacteria</taxon>
        <taxon>Bacillati</taxon>
        <taxon>Actinomycetota</taxon>
        <taxon>Actinomycetes</taxon>
        <taxon>Kitasatosporales</taxon>
        <taxon>Streptomycetaceae</taxon>
        <taxon>Streptomyces</taxon>
    </lineage>
</organism>
<feature type="chain" id="PRO_5047510357" description="Lipoprotein" evidence="1">
    <location>
        <begin position="20"/>
        <end position="153"/>
    </location>
</feature>
<dbReference type="Proteomes" id="UP001303236">
    <property type="component" value="Chromosome"/>
</dbReference>
<feature type="signal peptide" evidence="1">
    <location>
        <begin position="1"/>
        <end position="19"/>
    </location>
</feature>
<proteinExistence type="predicted"/>
<keyword evidence="3" id="KW-1185">Reference proteome</keyword>